<feature type="transmembrane region" description="Helical" evidence="3">
    <location>
        <begin position="176"/>
        <end position="198"/>
    </location>
</feature>
<dbReference type="Pfam" id="PF02632">
    <property type="entry name" value="BioY"/>
    <property type="match status" value="1"/>
</dbReference>
<dbReference type="PANTHER" id="PTHR34295">
    <property type="entry name" value="BIOTIN TRANSPORTER BIOY"/>
    <property type="match status" value="1"/>
</dbReference>
<proteinExistence type="inferred from homology"/>
<reference evidence="4 5" key="1">
    <citation type="submission" date="2018-03" db="EMBL/GenBank/DDBJ databases">
        <title>Bacteriophage NCPPB3778 and a type I-E CRISPR drive the evolution of the US Biological Select Agent, Rathayibacter toxicus.</title>
        <authorList>
            <person name="Davis E.W.II."/>
            <person name="Tabima J.F."/>
            <person name="Weisberg A.J."/>
            <person name="Dantas Lopes L."/>
            <person name="Wiseman M.S."/>
            <person name="Wiseman M.S."/>
            <person name="Pupko T."/>
            <person name="Belcher M.S."/>
            <person name="Sechler A.J."/>
            <person name="Tancos M.A."/>
            <person name="Schroeder B.K."/>
            <person name="Murray T.D."/>
            <person name="Luster D.G."/>
            <person name="Schneider W.L."/>
            <person name="Rogers E."/>
            <person name="Andreote F.D."/>
            <person name="Grunwald N.J."/>
            <person name="Putnam M.L."/>
            <person name="Chang J.H."/>
        </authorList>
    </citation>
    <scope>NUCLEOTIDE SEQUENCE [LARGE SCALE GENOMIC DNA]</scope>
    <source>
        <strain evidence="4 5">NCCPB 2253</strain>
    </source>
</reference>
<keyword evidence="2" id="KW-0813">Transport</keyword>
<feature type="transmembrane region" description="Helical" evidence="3">
    <location>
        <begin position="136"/>
        <end position="156"/>
    </location>
</feature>
<feature type="transmembrane region" description="Helical" evidence="3">
    <location>
        <begin position="56"/>
        <end position="80"/>
    </location>
</feature>
<dbReference type="GO" id="GO:0005886">
    <property type="term" value="C:plasma membrane"/>
    <property type="evidence" value="ECO:0007669"/>
    <property type="project" value="UniProtKB-SubCell"/>
</dbReference>
<dbReference type="PIRSF" id="PIRSF016661">
    <property type="entry name" value="BioY"/>
    <property type="match status" value="1"/>
</dbReference>
<dbReference type="EMBL" id="CP028130">
    <property type="protein sequence ID" value="AZZ55172.1"/>
    <property type="molecule type" value="Genomic_DNA"/>
</dbReference>
<protein>
    <recommendedName>
        <fullName evidence="2">Biotin transporter</fullName>
    </recommendedName>
</protein>
<dbReference type="GO" id="GO:0015225">
    <property type="term" value="F:biotin transmembrane transporter activity"/>
    <property type="evidence" value="ECO:0007669"/>
    <property type="project" value="UniProtKB-UniRule"/>
</dbReference>
<dbReference type="AlphaFoldDB" id="A0AAD2PTW8"/>
<gene>
    <name evidence="4" type="ORF">C7V51_04180</name>
</gene>
<dbReference type="Gene3D" id="1.10.1760.20">
    <property type="match status" value="1"/>
</dbReference>
<evidence type="ECO:0000256" key="1">
    <source>
        <dbReference type="ARBA" id="ARBA00010692"/>
    </source>
</evidence>
<evidence type="ECO:0000313" key="4">
    <source>
        <dbReference type="EMBL" id="AZZ55172.1"/>
    </source>
</evidence>
<keyword evidence="2" id="KW-1003">Cell membrane</keyword>
<comment type="subcellular location">
    <subcellularLocation>
        <location evidence="2">Cell membrane</location>
        <topology evidence="2">Multi-pass membrane protein</topology>
    </subcellularLocation>
</comment>
<organism evidence="4 5">
    <name type="scientific">Rathayibacter iranicus</name>
    <dbReference type="NCBI Taxonomy" id="59737"/>
    <lineage>
        <taxon>Bacteria</taxon>
        <taxon>Bacillati</taxon>
        <taxon>Actinomycetota</taxon>
        <taxon>Actinomycetes</taxon>
        <taxon>Micrococcales</taxon>
        <taxon>Microbacteriaceae</taxon>
        <taxon>Rathayibacter</taxon>
    </lineage>
</organism>
<dbReference type="RefSeq" id="WP_104264865.1">
    <property type="nucleotide sequence ID" value="NZ_CP028130.1"/>
</dbReference>
<name>A0AAD2PTW8_9MICO</name>
<evidence type="ECO:0000313" key="5">
    <source>
        <dbReference type="Proteomes" id="UP000283946"/>
    </source>
</evidence>
<dbReference type="KEGG" id="ria:C7V51_04180"/>
<keyword evidence="3" id="KW-1133">Transmembrane helix</keyword>
<evidence type="ECO:0000256" key="3">
    <source>
        <dbReference type="SAM" id="Phobius"/>
    </source>
</evidence>
<comment type="similarity">
    <text evidence="1 2">Belongs to the BioY family.</text>
</comment>
<sequence>MSTLTLGPSRPVLADRIVSRSLTTDVALVLGGAALTAGLAQVTVPMWPVPITGQTLAVLLVGSALGAVRGASSLALYLVLGLVGLPVYAPQSDGGHLTGFAAAASPSFGYIVGFVVAAGVVGWLSERSWERRFPRALAAFAGGSLVVFAIGLPWLAVSLHALGYPSDLESTLVGGFYPFLLGGAVKAIIAAILLPVAWHGADALAERRR</sequence>
<evidence type="ECO:0000256" key="2">
    <source>
        <dbReference type="PIRNR" id="PIRNR016661"/>
    </source>
</evidence>
<accession>A0AAD2PTW8</accession>
<dbReference type="PANTHER" id="PTHR34295:SF1">
    <property type="entry name" value="BIOTIN TRANSPORTER BIOY"/>
    <property type="match status" value="1"/>
</dbReference>
<dbReference type="InterPro" id="IPR003784">
    <property type="entry name" value="BioY"/>
</dbReference>
<dbReference type="Proteomes" id="UP000283946">
    <property type="component" value="Chromosome"/>
</dbReference>
<feature type="transmembrane region" description="Helical" evidence="3">
    <location>
        <begin position="100"/>
        <end position="124"/>
    </location>
</feature>
<keyword evidence="2 3" id="KW-0472">Membrane</keyword>
<keyword evidence="3" id="KW-0812">Transmembrane</keyword>